<organism evidence="2 3">
    <name type="scientific">Acropora cervicornis</name>
    <name type="common">Staghorn coral</name>
    <dbReference type="NCBI Taxonomy" id="6130"/>
    <lineage>
        <taxon>Eukaryota</taxon>
        <taxon>Metazoa</taxon>
        <taxon>Cnidaria</taxon>
        <taxon>Anthozoa</taxon>
        <taxon>Hexacorallia</taxon>
        <taxon>Scleractinia</taxon>
        <taxon>Astrocoeniina</taxon>
        <taxon>Acroporidae</taxon>
        <taxon>Acropora</taxon>
    </lineage>
</organism>
<evidence type="ECO:0000256" key="1">
    <source>
        <dbReference type="SAM" id="Phobius"/>
    </source>
</evidence>
<keyword evidence="1" id="KW-1133">Transmembrane helix</keyword>
<accession>A0AAD9QAS8</accession>
<comment type="caution">
    <text evidence="2">The sequence shown here is derived from an EMBL/GenBank/DDBJ whole genome shotgun (WGS) entry which is preliminary data.</text>
</comment>
<dbReference type="AlphaFoldDB" id="A0AAD9QAS8"/>
<dbReference type="Proteomes" id="UP001249851">
    <property type="component" value="Unassembled WGS sequence"/>
</dbReference>
<keyword evidence="1" id="KW-0472">Membrane</keyword>
<feature type="transmembrane region" description="Helical" evidence="1">
    <location>
        <begin position="44"/>
        <end position="65"/>
    </location>
</feature>
<proteinExistence type="predicted"/>
<dbReference type="EMBL" id="JARQWQ010000048">
    <property type="protein sequence ID" value="KAK2557784.1"/>
    <property type="molecule type" value="Genomic_DNA"/>
</dbReference>
<reference evidence="2" key="1">
    <citation type="journal article" date="2023" name="G3 (Bethesda)">
        <title>Whole genome assembly and annotation of the endangered Caribbean coral Acropora cervicornis.</title>
        <authorList>
            <person name="Selwyn J.D."/>
            <person name="Vollmer S.V."/>
        </authorList>
    </citation>
    <scope>NUCLEOTIDE SEQUENCE</scope>
    <source>
        <strain evidence="2">K2</strain>
    </source>
</reference>
<protein>
    <submittedName>
        <fullName evidence="2">Uncharacterized protein</fullName>
    </submittedName>
</protein>
<name>A0AAD9QAS8_ACRCE</name>
<sequence>MANSQVEYCRAENGVEFSENSCLDCKAVIYRQKNKTVTSKLEKFLVVCVVVLVFLCALFVGLYFYERQHRYLKKKAPSDDNEKYKYPSTKLYCSSNEAFARIGFDEDMTFPT</sequence>
<keyword evidence="1" id="KW-0812">Transmembrane</keyword>
<keyword evidence="3" id="KW-1185">Reference proteome</keyword>
<evidence type="ECO:0000313" key="2">
    <source>
        <dbReference type="EMBL" id="KAK2557784.1"/>
    </source>
</evidence>
<reference evidence="2" key="2">
    <citation type="journal article" date="2023" name="Science">
        <title>Genomic signatures of disease resistance in endangered staghorn corals.</title>
        <authorList>
            <person name="Vollmer S.V."/>
            <person name="Selwyn J.D."/>
            <person name="Despard B.A."/>
            <person name="Roesel C.L."/>
        </authorList>
    </citation>
    <scope>NUCLEOTIDE SEQUENCE</scope>
    <source>
        <strain evidence="2">K2</strain>
    </source>
</reference>
<gene>
    <name evidence="2" type="ORF">P5673_020152</name>
</gene>
<evidence type="ECO:0000313" key="3">
    <source>
        <dbReference type="Proteomes" id="UP001249851"/>
    </source>
</evidence>